<dbReference type="Gene3D" id="3.40.50.720">
    <property type="entry name" value="NAD(P)-binding Rossmann-like Domain"/>
    <property type="match status" value="1"/>
</dbReference>
<dbReference type="Gene3D" id="3.30.360.10">
    <property type="entry name" value="Dihydrodipicolinate Reductase, domain 2"/>
    <property type="match status" value="1"/>
</dbReference>
<dbReference type="InterPro" id="IPR000683">
    <property type="entry name" value="Gfo/Idh/MocA-like_OxRdtase_N"/>
</dbReference>
<comment type="caution">
    <text evidence="5">The sequence shown here is derived from an EMBL/GenBank/DDBJ whole genome shotgun (WGS) entry which is preliminary data.</text>
</comment>
<protein>
    <submittedName>
        <fullName evidence="5">Gfo/Idh/MocA family oxidoreductase</fullName>
    </submittedName>
</protein>
<keyword evidence="2" id="KW-0560">Oxidoreductase</keyword>
<name>A0A4R5U943_9GAMM</name>
<evidence type="ECO:0000256" key="1">
    <source>
        <dbReference type="ARBA" id="ARBA00010928"/>
    </source>
</evidence>
<dbReference type="PANTHER" id="PTHR22604">
    <property type="entry name" value="OXIDOREDUCTASES"/>
    <property type="match status" value="1"/>
</dbReference>
<reference evidence="5 6" key="1">
    <citation type="submission" date="2019-03" db="EMBL/GenBank/DDBJ databases">
        <title>Luteimonas zhaokaii sp.nov., isolated from the rectal contents of Plateau pika in Yushu, Qinghai Province, China.</title>
        <authorList>
            <person name="Zhang G."/>
        </authorList>
    </citation>
    <scope>NUCLEOTIDE SEQUENCE [LARGE SCALE GENOMIC DNA]</scope>
    <source>
        <strain evidence="5 6">THG-MD21</strain>
    </source>
</reference>
<evidence type="ECO:0000259" key="4">
    <source>
        <dbReference type="Pfam" id="PF22725"/>
    </source>
</evidence>
<dbReference type="OrthoDB" id="9801953at2"/>
<feature type="domain" description="Gfo/Idh/MocA-like oxidoreductase N-terminal" evidence="3">
    <location>
        <begin position="5"/>
        <end position="115"/>
    </location>
</feature>
<comment type="similarity">
    <text evidence="1">Belongs to the Gfo/Idh/MocA family.</text>
</comment>
<dbReference type="RefSeq" id="WP_133393949.1">
    <property type="nucleotide sequence ID" value="NZ_SMTG01000004.1"/>
</dbReference>
<sequence length="362" mass="39304">MKKNFRWGIFGTGAVSAKFVAGLSAAQGMSAVFVASRSQDRADDFASSMGIPYAIEGYAKAAKFGNVDAIYIATPPSEHCEHALLCIESGIPVLIEKPLATSREDVIRIIEAAARFSTFAMEAMWTRFIPAAQLLKAEIAGGTVGEVRMISGSFGTSKTPDLGSGSFDPKRGGGSLSHLGVYPLSLAQWMFGAPSQLHALGRIGDTGVDEDVAFQLQYQDRITASFYCSIRSWSSNDFQVMGTEGLASFHGSIVRPHGLRISRQKPLLNVSTSASWRTRLREHSLTHKLAQLTGLSSRKGRRTVNCSYSGNGYHYQAEEVRACVYRGDLESKTMPLSDSLSVISTVDTIRRKISEKERGVSQ</sequence>
<feature type="domain" description="GFO/IDH/MocA-like oxidoreductase" evidence="4">
    <location>
        <begin position="133"/>
        <end position="246"/>
    </location>
</feature>
<dbReference type="InterPro" id="IPR050984">
    <property type="entry name" value="Gfo/Idh/MocA_domain"/>
</dbReference>
<evidence type="ECO:0000313" key="5">
    <source>
        <dbReference type="EMBL" id="TDK30893.1"/>
    </source>
</evidence>
<evidence type="ECO:0000259" key="3">
    <source>
        <dbReference type="Pfam" id="PF01408"/>
    </source>
</evidence>
<dbReference type="Pfam" id="PF01408">
    <property type="entry name" value="GFO_IDH_MocA"/>
    <property type="match status" value="1"/>
</dbReference>
<organism evidence="5 6">
    <name type="scientific">Luteimonas terrae</name>
    <dbReference type="NCBI Taxonomy" id="1530191"/>
    <lineage>
        <taxon>Bacteria</taxon>
        <taxon>Pseudomonadati</taxon>
        <taxon>Pseudomonadota</taxon>
        <taxon>Gammaproteobacteria</taxon>
        <taxon>Lysobacterales</taxon>
        <taxon>Lysobacteraceae</taxon>
        <taxon>Luteimonas</taxon>
    </lineage>
</organism>
<dbReference type="InterPro" id="IPR036291">
    <property type="entry name" value="NAD(P)-bd_dom_sf"/>
</dbReference>
<dbReference type="InterPro" id="IPR055170">
    <property type="entry name" value="GFO_IDH_MocA-like_dom"/>
</dbReference>
<dbReference type="GO" id="GO:0000166">
    <property type="term" value="F:nucleotide binding"/>
    <property type="evidence" value="ECO:0007669"/>
    <property type="project" value="InterPro"/>
</dbReference>
<evidence type="ECO:0000256" key="2">
    <source>
        <dbReference type="ARBA" id="ARBA00023002"/>
    </source>
</evidence>
<dbReference type="EMBL" id="SMTG01000004">
    <property type="protein sequence ID" value="TDK30893.1"/>
    <property type="molecule type" value="Genomic_DNA"/>
</dbReference>
<dbReference type="Proteomes" id="UP000295543">
    <property type="component" value="Unassembled WGS sequence"/>
</dbReference>
<accession>A0A4R5U943</accession>
<keyword evidence="6" id="KW-1185">Reference proteome</keyword>
<dbReference type="SUPFAM" id="SSF51735">
    <property type="entry name" value="NAD(P)-binding Rossmann-fold domains"/>
    <property type="match status" value="1"/>
</dbReference>
<dbReference type="AlphaFoldDB" id="A0A4R5U943"/>
<proteinExistence type="inferred from homology"/>
<evidence type="ECO:0000313" key="6">
    <source>
        <dbReference type="Proteomes" id="UP000295543"/>
    </source>
</evidence>
<dbReference type="PANTHER" id="PTHR22604:SF105">
    <property type="entry name" value="TRANS-1,2-DIHYDROBENZENE-1,2-DIOL DEHYDROGENASE"/>
    <property type="match status" value="1"/>
</dbReference>
<dbReference type="SUPFAM" id="SSF55347">
    <property type="entry name" value="Glyceraldehyde-3-phosphate dehydrogenase-like, C-terminal domain"/>
    <property type="match status" value="1"/>
</dbReference>
<dbReference type="Pfam" id="PF22725">
    <property type="entry name" value="GFO_IDH_MocA_C3"/>
    <property type="match status" value="1"/>
</dbReference>
<gene>
    <name evidence="5" type="ORF">E2F49_11175</name>
</gene>
<dbReference type="GO" id="GO:0016491">
    <property type="term" value="F:oxidoreductase activity"/>
    <property type="evidence" value="ECO:0007669"/>
    <property type="project" value="UniProtKB-KW"/>
</dbReference>